<dbReference type="GO" id="GO:0005743">
    <property type="term" value="C:mitochondrial inner membrane"/>
    <property type="evidence" value="ECO:0007669"/>
    <property type="project" value="UniProtKB-SubCell"/>
</dbReference>
<reference evidence="15" key="1">
    <citation type="submission" date="2015-07" db="EMBL/GenBank/DDBJ databases">
        <authorList>
            <person name="Teixeira M.M."/>
            <person name="Souza R.C."/>
            <person name="Almeida L.G."/>
            <person name="Vicente V.A."/>
            <person name="de Hoog S."/>
            <person name="Bocca A.L."/>
            <person name="de Almeida S.R."/>
            <person name="Vasconcelos A.T."/>
            <person name="Felipe M.S."/>
        </authorList>
    </citation>
    <scope>NUCLEOTIDE SEQUENCE [LARGE SCALE GENOMIC DNA]</scope>
    <source>
        <strain evidence="15">KSF</strain>
    </source>
</reference>
<dbReference type="EMBL" id="LGRB01000003">
    <property type="protein sequence ID" value="OCT54934.1"/>
    <property type="molecule type" value="Genomic_DNA"/>
</dbReference>
<evidence type="ECO:0000256" key="6">
    <source>
        <dbReference type="ARBA" id="ARBA00022692"/>
    </source>
</evidence>
<evidence type="ECO:0000256" key="11">
    <source>
        <dbReference type="ARBA" id="ARBA00023136"/>
    </source>
</evidence>
<evidence type="ECO:0000256" key="3">
    <source>
        <dbReference type="ARBA" id="ARBA00005667"/>
    </source>
</evidence>
<keyword evidence="14" id="KW-0830">Ubiquinone</keyword>
<dbReference type="OrthoDB" id="521512at2759"/>
<keyword evidence="8" id="KW-0249">Electron transport</keyword>
<dbReference type="GO" id="GO:0032981">
    <property type="term" value="P:mitochondrial respiratory chain complex I assembly"/>
    <property type="evidence" value="ECO:0007669"/>
    <property type="project" value="TreeGrafter"/>
</dbReference>
<accession>A0A1C1D2H7</accession>
<keyword evidence="15" id="KW-1185">Reference proteome</keyword>
<evidence type="ECO:0000256" key="8">
    <source>
        <dbReference type="ARBA" id="ARBA00022982"/>
    </source>
</evidence>
<sequence length="92" mass="10348">MAPPNNPTGFSMKTFTDAATSTQWRAKDPWKRNEAWRYTGPFTRGNRMKGAFPGFGIAVVAFTGYVIVEQLFFAKDHHAHEHDESAGHHKAL</sequence>
<keyword evidence="9 13" id="KW-1133">Transmembrane helix</keyword>
<evidence type="ECO:0000256" key="13">
    <source>
        <dbReference type="SAM" id="Phobius"/>
    </source>
</evidence>
<dbReference type="STRING" id="86049.A0A1C1D2H7"/>
<dbReference type="GO" id="GO:0022900">
    <property type="term" value="P:electron transport chain"/>
    <property type="evidence" value="ECO:0007669"/>
    <property type="project" value="InterPro"/>
</dbReference>
<dbReference type="AlphaFoldDB" id="A0A1C1D2H7"/>
<evidence type="ECO:0000256" key="9">
    <source>
        <dbReference type="ARBA" id="ARBA00022989"/>
    </source>
</evidence>
<keyword evidence="10" id="KW-0496">Mitochondrion</keyword>
<keyword evidence="4" id="KW-0813">Transport</keyword>
<gene>
    <name evidence="14" type="ORF">CLCR_03197</name>
</gene>
<proteinExistence type="inferred from homology"/>
<feature type="compositionally biased region" description="Polar residues" evidence="12">
    <location>
        <begin position="7"/>
        <end position="24"/>
    </location>
</feature>
<evidence type="ECO:0000256" key="12">
    <source>
        <dbReference type="SAM" id="MobiDB-lite"/>
    </source>
</evidence>
<comment type="caution">
    <text evidence="14">The sequence shown here is derived from an EMBL/GenBank/DDBJ whole genome shotgun (WGS) entry which is preliminary data.</text>
</comment>
<evidence type="ECO:0000313" key="15">
    <source>
        <dbReference type="Proteomes" id="UP000094526"/>
    </source>
</evidence>
<dbReference type="VEuPathDB" id="FungiDB:G647_05025"/>
<keyword evidence="5" id="KW-0679">Respiratory chain</keyword>
<dbReference type="VEuPathDB" id="FungiDB:CLCR_03197"/>
<evidence type="ECO:0000313" key="14">
    <source>
        <dbReference type="EMBL" id="OCT54934.1"/>
    </source>
</evidence>
<protein>
    <submittedName>
        <fullName evidence="14">NADH-ubiquinone oxidoreductase</fullName>
    </submittedName>
</protein>
<dbReference type="Pfam" id="PF08122">
    <property type="entry name" value="NDUF_B12"/>
    <property type="match status" value="1"/>
</dbReference>
<keyword evidence="11 13" id="KW-0472">Membrane</keyword>
<dbReference type="Proteomes" id="UP000094526">
    <property type="component" value="Unassembled WGS sequence"/>
</dbReference>
<comment type="function">
    <text evidence="1">Accessory subunit of the mitochondrial membrane respiratory chain NADH dehydrogenase (Complex I), that is believed not to be involved in catalysis. Complex I functions in the transfer of electrons from NADH to the respiratory chain. The immediate electron acceptor for the enzyme is believed to be ubiquinone.</text>
</comment>
<evidence type="ECO:0000256" key="5">
    <source>
        <dbReference type="ARBA" id="ARBA00022660"/>
    </source>
</evidence>
<keyword evidence="6 13" id="KW-0812">Transmembrane</keyword>
<dbReference type="PANTHER" id="PTHR15082:SF2">
    <property type="entry name" value="NADH DEHYDROGENASE [UBIQUINONE] 1 BETA SUBCOMPLEX SUBUNIT 3"/>
    <property type="match status" value="1"/>
</dbReference>
<evidence type="ECO:0000256" key="2">
    <source>
        <dbReference type="ARBA" id="ARBA00004298"/>
    </source>
</evidence>
<feature type="transmembrane region" description="Helical" evidence="13">
    <location>
        <begin position="50"/>
        <end position="68"/>
    </location>
</feature>
<comment type="subcellular location">
    <subcellularLocation>
        <location evidence="2">Mitochondrion inner membrane</location>
        <topology evidence="2">Single-pass membrane protein</topology>
        <orientation evidence="2">Matrix side</orientation>
    </subcellularLocation>
</comment>
<feature type="region of interest" description="Disordered" evidence="12">
    <location>
        <begin position="1"/>
        <end position="26"/>
    </location>
</feature>
<dbReference type="InterPro" id="IPR012576">
    <property type="entry name" value="NDUFB3"/>
</dbReference>
<evidence type="ECO:0000256" key="10">
    <source>
        <dbReference type="ARBA" id="ARBA00023128"/>
    </source>
</evidence>
<evidence type="ECO:0000256" key="7">
    <source>
        <dbReference type="ARBA" id="ARBA00022792"/>
    </source>
</evidence>
<evidence type="ECO:0000256" key="4">
    <source>
        <dbReference type="ARBA" id="ARBA00022448"/>
    </source>
</evidence>
<dbReference type="PANTHER" id="PTHR15082">
    <property type="entry name" value="NADH-UBIQUINONE OXIDOREDUCTASE B12 SUBUNIT"/>
    <property type="match status" value="1"/>
</dbReference>
<name>A0A1C1D2H7_9EURO</name>
<evidence type="ECO:0000256" key="1">
    <source>
        <dbReference type="ARBA" id="ARBA00003195"/>
    </source>
</evidence>
<keyword evidence="7" id="KW-0999">Mitochondrion inner membrane</keyword>
<comment type="similarity">
    <text evidence="3">Belongs to the complex I NDUFB3 subunit family.</text>
</comment>
<dbReference type="eggNOG" id="ENOG502SBXP">
    <property type="taxonomic scope" value="Eukaryota"/>
</dbReference>
<organism evidence="14 15">
    <name type="scientific">Cladophialophora carrionii</name>
    <dbReference type="NCBI Taxonomy" id="86049"/>
    <lineage>
        <taxon>Eukaryota</taxon>
        <taxon>Fungi</taxon>
        <taxon>Dikarya</taxon>
        <taxon>Ascomycota</taxon>
        <taxon>Pezizomycotina</taxon>
        <taxon>Eurotiomycetes</taxon>
        <taxon>Chaetothyriomycetidae</taxon>
        <taxon>Chaetothyriales</taxon>
        <taxon>Herpotrichiellaceae</taxon>
        <taxon>Cladophialophora</taxon>
    </lineage>
</organism>